<keyword evidence="10 13" id="KW-0408">Iron</keyword>
<evidence type="ECO:0000256" key="14">
    <source>
        <dbReference type="RuleBase" id="RU000461"/>
    </source>
</evidence>
<evidence type="ECO:0000256" key="10">
    <source>
        <dbReference type="ARBA" id="ARBA00023004"/>
    </source>
</evidence>
<dbReference type="InterPro" id="IPR001128">
    <property type="entry name" value="Cyt_P450"/>
</dbReference>
<gene>
    <name evidence="15" type="ORF">PHACADRAFT_93132</name>
</gene>
<dbReference type="Gene3D" id="1.10.630.10">
    <property type="entry name" value="Cytochrome P450"/>
    <property type="match status" value="1"/>
</dbReference>
<comment type="similarity">
    <text evidence="4 14">Belongs to the cytochrome P450 family.</text>
</comment>
<proteinExistence type="inferred from homology"/>
<evidence type="ECO:0008006" key="17">
    <source>
        <dbReference type="Google" id="ProtNLM"/>
    </source>
</evidence>
<dbReference type="InterPro" id="IPR050364">
    <property type="entry name" value="Cytochrome_P450_fung"/>
</dbReference>
<dbReference type="Pfam" id="PF00067">
    <property type="entry name" value="p450"/>
    <property type="match status" value="1"/>
</dbReference>
<evidence type="ECO:0000256" key="2">
    <source>
        <dbReference type="ARBA" id="ARBA00004167"/>
    </source>
</evidence>
<dbReference type="Proteomes" id="UP000008370">
    <property type="component" value="Unassembled WGS sequence"/>
</dbReference>
<keyword evidence="8" id="KW-1133">Transmembrane helix</keyword>
<sequence>MFNSWRRKAKHLPPGPPGLPFLGNLLQIPSTKQYVTFQNLGNIYGDITTIRMLGSNFIILNSRKAIFDLFDSRSPIYSDRPRVIMSSDLIGWDGSVILANNTPHFRNCRKLMRKGLGPSAAQSFVPFLNRQSSLYLRDLLNRPEAFPDVFKRNAAAISMKVAYGYDGITEDEDMYQLSHEANRYFEETAVVGVWLVDILPILRYVPQWFPLASFQRYAARAKPVVLECINKPFEETKRHMQAQGHLDMENCIKYSSVGISLGQLDTTTASLSWFFMAMALHPEVQAKAQAEIDKVIGNERLPRVEDKESLPYVSAIMQEVFRWQPPVKMVVHSASKDDEYQGYFIPAKTPLIGNIWRVAILHDENVYHDADKFIPERFMEEGAPDCLTDVFGFGRRICPGMLIAQPHMFVSIAVTLATINITKAHDAQGNVIEPKVEDTPGVVSFPVPFKASLQPRSKAALDLIQRSVEHSKTLPERLDVFSLDA</sequence>
<dbReference type="GO" id="GO:0020037">
    <property type="term" value="F:heme binding"/>
    <property type="evidence" value="ECO:0007669"/>
    <property type="project" value="InterPro"/>
</dbReference>
<keyword evidence="9 14" id="KW-0560">Oxidoreductase</keyword>
<evidence type="ECO:0000256" key="5">
    <source>
        <dbReference type="ARBA" id="ARBA00022617"/>
    </source>
</evidence>
<evidence type="ECO:0000256" key="12">
    <source>
        <dbReference type="ARBA" id="ARBA00023136"/>
    </source>
</evidence>
<evidence type="ECO:0000256" key="3">
    <source>
        <dbReference type="ARBA" id="ARBA00005179"/>
    </source>
</evidence>
<dbReference type="EMBL" id="JH930471">
    <property type="protein sequence ID" value="EKM56935.1"/>
    <property type="molecule type" value="Genomic_DNA"/>
</dbReference>
<dbReference type="GO" id="GO:0005506">
    <property type="term" value="F:iron ion binding"/>
    <property type="evidence" value="ECO:0007669"/>
    <property type="project" value="InterPro"/>
</dbReference>
<organism evidence="15 16">
    <name type="scientific">Phanerochaete carnosa (strain HHB-10118-sp)</name>
    <name type="common">White-rot fungus</name>
    <name type="synonym">Peniophora carnosa</name>
    <dbReference type="NCBI Taxonomy" id="650164"/>
    <lineage>
        <taxon>Eukaryota</taxon>
        <taxon>Fungi</taxon>
        <taxon>Dikarya</taxon>
        <taxon>Basidiomycota</taxon>
        <taxon>Agaricomycotina</taxon>
        <taxon>Agaricomycetes</taxon>
        <taxon>Polyporales</taxon>
        <taxon>Phanerochaetaceae</taxon>
        <taxon>Phanerochaete</taxon>
    </lineage>
</organism>
<keyword evidence="16" id="KW-1185">Reference proteome</keyword>
<dbReference type="AlphaFoldDB" id="K5WCH3"/>
<evidence type="ECO:0000256" key="8">
    <source>
        <dbReference type="ARBA" id="ARBA00022989"/>
    </source>
</evidence>
<dbReference type="PANTHER" id="PTHR46300">
    <property type="entry name" value="P450, PUTATIVE (EUROFUNG)-RELATED-RELATED"/>
    <property type="match status" value="1"/>
</dbReference>
<evidence type="ECO:0000256" key="6">
    <source>
        <dbReference type="ARBA" id="ARBA00022692"/>
    </source>
</evidence>
<dbReference type="OrthoDB" id="2789670at2759"/>
<dbReference type="InterPro" id="IPR002401">
    <property type="entry name" value="Cyt_P450_E_grp-I"/>
</dbReference>
<evidence type="ECO:0000256" key="9">
    <source>
        <dbReference type="ARBA" id="ARBA00023002"/>
    </source>
</evidence>
<dbReference type="GO" id="GO:0016020">
    <property type="term" value="C:membrane"/>
    <property type="evidence" value="ECO:0007669"/>
    <property type="project" value="UniProtKB-SubCell"/>
</dbReference>
<keyword evidence="11 14" id="KW-0503">Monooxygenase</keyword>
<name>K5WCH3_PHACS</name>
<dbReference type="PRINTS" id="PR00463">
    <property type="entry name" value="EP450I"/>
</dbReference>
<feature type="binding site" description="axial binding residue" evidence="13">
    <location>
        <position position="398"/>
    </location>
    <ligand>
        <name>heme</name>
        <dbReference type="ChEBI" id="CHEBI:30413"/>
    </ligand>
    <ligandPart>
        <name>Fe</name>
        <dbReference type="ChEBI" id="CHEBI:18248"/>
    </ligandPart>
</feature>
<evidence type="ECO:0000313" key="16">
    <source>
        <dbReference type="Proteomes" id="UP000008370"/>
    </source>
</evidence>
<dbReference type="InterPro" id="IPR036396">
    <property type="entry name" value="Cyt_P450_sf"/>
</dbReference>
<comment type="cofactor">
    <cofactor evidence="1 13">
        <name>heme</name>
        <dbReference type="ChEBI" id="CHEBI:30413"/>
    </cofactor>
</comment>
<keyword evidence="5 13" id="KW-0349">Heme</keyword>
<dbReference type="HOGENOM" id="CLU_001570_2_3_1"/>
<evidence type="ECO:0000256" key="1">
    <source>
        <dbReference type="ARBA" id="ARBA00001971"/>
    </source>
</evidence>
<dbReference type="PANTHER" id="PTHR46300:SF7">
    <property type="entry name" value="P450, PUTATIVE (EUROFUNG)-RELATED"/>
    <property type="match status" value="1"/>
</dbReference>
<accession>K5WCH3</accession>
<keyword evidence="12" id="KW-0472">Membrane</keyword>
<keyword evidence="7 13" id="KW-0479">Metal-binding</keyword>
<comment type="subcellular location">
    <subcellularLocation>
        <location evidence="2">Membrane</location>
        <topology evidence="2">Single-pass membrane protein</topology>
    </subcellularLocation>
</comment>
<evidence type="ECO:0000256" key="13">
    <source>
        <dbReference type="PIRSR" id="PIRSR602401-1"/>
    </source>
</evidence>
<dbReference type="RefSeq" id="XP_007394765.1">
    <property type="nucleotide sequence ID" value="XM_007394703.1"/>
</dbReference>
<dbReference type="PROSITE" id="PS00086">
    <property type="entry name" value="CYTOCHROME_P450"/>
    <property type="match status" value="1"/>
</dbReference>
<evidence type="ECO:0000256" key="4">
    <source>
        <dbReference type="ARBA" id="ARBA00010617"/>
    </source>
</evidence>
<dbReference type="InParanoid" id="K5WCH3"/>
<keyword evidence="6" id="KW-0812">Transmembrane</keyword>
<dbReference type="InterPro" id="IPR017972">
    <property type="entry name" value="Cyt_P450_CS"/>
</dbReference>
<dbReference type="PRINTS" id="PR00385">
    <property type="entry name" value="P450"/>
</dbReference>
<reference evidence="15 16" key="1">
    <citation type="journal article" date="2012" name="BMC Genomics">
        <title>Comparative genomics of the white-rot fungi, Phanerochaete carnosa and P. chrysosporium, to elucidate the genetic basis of the distinct wood types they colonize.</title>
        <authorList>
            <person name="Suzuki H."/>
            <person name="MacDonald J."/>
            <person name="Syed K."/>
            <person name="Salamov A."/>
            <person name="Hori C."/>
            <person name="Aerts A."/>
            <person name="Henrissat B."/>
            <person name="Wiebenga A."/>
            <person name="vanKuyk P.A."/>
            <person name="Barry K."/>
            <person name="Lindquist E."/>
            <person name="LaButti K."/>
            <person name="Lapidus A."/>
            <person name="Lucas S."/>
            <person name="Coutinho P."/>
            <person name="Gong Y."/>
            <person name="Samejima M."/>
            <person name="Mahadevan R."/>
            <person name="Abou-Zaid M."/>
            <person name="de Vries R.P."/>
            <person name="Igarashi K."/>
            <person name="Yadav J.S."/>
            <person name="Grigoriev I.V."/>
            <person name="Master E.R."/>
        </authorList>
    </citation>
    <scope>NUCLEOTIDE SEQUENCE [LARGE SCALE GENOMIC DNA]</scope>
    <source>
        <strain evidence="15 16">HHB-10118-sp</strain>
    </source>
</reference>
<dbReference type="GO" id="GO:0016705">
    <property type="term" value="F:oxidoreductase activity, acting on paired donors, with incorporation or reduction of molecular oxygen"/>
    <property type="evidence" value="ECO:0007669"/>
    <property type="project" value="InterPro"/>
</dbReference>
<evidence type="ECO:0000256" key="11">
    <source>
        <dbReference type="ARBA" id="ARBA00023033"/>
    </source>
</evidence>
<evidence type="ECO:0000256" key="7">
    <source>
        <dbReference type="ARBA" id="ARBA00022723"/>
    </source>
</evidence>
<dbReference type="SUPFAM" id="SSF48264">
    <property type="entry name" value="Cytochrome P450"/>
    <property type="match status" value="1"/>
</dbReference>
<dbReference type="CDD" id="cd11065">
    <property type="entry name" value="CYP64-like"/>
    <property type="match status" value="1"/>
</dbReference>
<dbReference type="KEGG" id="pco:PHACADRAFT_93132"/>
<comment type="pathway">
    <text evidence="3">Secondary metabolite biosynthesis.</text>
</comment>
<protein>
    <recommendedName>
        <fullName evidence="17">Cytochrome P450</fullName>
    </recommendedName>
</protein>
<evidence type="ECO:0000313" key="15">
    <source>
        <dbReference type="EMBL" id="EKM56935.1"/>
    </source>
</evidence>
<dbReference type="GO" id="GO:0004497">
    <property type="term" value="F:monooxygenase activity"/>
    <property type="evidence" value="ECO:0007669"/>
    <property type="project" value="UniProtKB-KW"/>
</dbReference>
<dbReference type="GeneID" id="18920820"/>